<keyword evidence="3" id="KW-1185">Reference proteome</keyword>
<organism evidence="2 3">
    <name type="scientific">Paenibacillus terreus</name>
    <dbReference type="NCBI Taxonomy" id="1387834"/>
    <lineage>
        <taxon>Bacteria</taxon>
        <taxon>Bacillati</taxon>
        <taxon>Bacillota</taxon>
        <taxon>Bacilli</taxon>
        <taxon>Bacillales</taxon>
        <taxon>Paenibacillaceae</taxon>
        <taxon>Paenibacillus</taxon>
    </lineage>
</organism>
<evidence type="ECO:0000313" key="3">
    <source>
        <dbReference type="Proteomes" id="UP001580407"/>
    </source>
</evidence>
<proteinExistence type="predicted"/>
<protein>
    <submittedName>
        <fullName evidence="2">DinB family protein</fullName>
    </submittedName>
</protein>
<dbReference type="Proteomes" id="UP001580407">
    <property type="component" value="Unassembled WGS sequence"/>
</dbReference>
<dbReference type="InterPro" id="IPR024775">
    <property type="entry name" value="DinB-like"/>
</dbReference>
<reference evidence="2 3" key="1">
    <citation type="submission" date="2024-09" db="EMBL/GenBank/DDBJ databases">
        <authorList>
            <person name="Ruan L."/>
        </authorList>
    </citation>
    <scope>NUCLEOTIDE SEQUENCE [LARGE SCALE GENOMIC DNA]</scope>
    <source>
        <strain evidence="2 3">D33</strain>
    </source>
</reference>
<dbReference type="RefSeq" id="WP_375525449.1">
    <property type="nucleotide sequence ID" value="NZ_JBHILM010000012.1"/>
</dbReference>
<comment type="caution">
    <text evidence="2">The sequence shown here is derived from an EMBL/GenBank/DDBJ whole genome shotgun (WGS) entry which is preliminary data.</text>
</comment>
<dbReference type="Pfam" id="PF12867">
    <property type="entry name" value="DinB_2"/>
    <property type="match status" value="1"/>
</dbReference>
<gene>
    <name evidence="2" type="ORF">ACE3NQ_12135</name>
</gene>
<dbReference type="InterPro" id="IPR034660">
    <property type="entry name" value="DinB/YfiT-like"/>
</dbReference>
<evidence type="ECO:0000313" key="2">
    <source>
        <dbReference type="EMBL" id="MFB5681663.1"/>
    </source>
</evidence>
<dbReference type="EMBL" id="JBHILM010000012">
    <property type="protein sequence ID" value="MFB5681663.1"/>
    <property type="molecule type" value="Genomic_DNA"/>
</dbReference>
<evidence type="ECO:0000259" key="1">
    <source>
        <dbReference type="Pfam" id="PF12867"/>
    </source>
</evidence>
<accession>A0ABV5B7J5</accession>
<dbReference type="Gene3D" id="1.20.120.450">
    <property type="entry name" value="dinb family like domain"/>
    <property type="match status" value="1"/>
</dbReference>
<feature type="domain" description="DinB-like" evidence="1">
    <location>
        <begin position="14"/>
        <end position="168"/>
    </location>
</feature>
<sequence>MNTTEVVERFEKVLVHYLQELDGYSMEELRLKPGDDEWSLGQMYMHLIQSALYMHLPNAVKCMEKHADTAGQAAEKTEAGKAAFSQGSFPPVRIKVPASPQYTPQQPAGKEQIIEGLNSVLLRMKELVPSLKTASLHHTIAHPGFGALNTMEWFMLVEMHYRHHLLQMDRLKKHIELCGA</sequence>
<name>A0ABV5B7J5_9BACL</name>
<dbReference type="SUPFAM" id="SSF109854">
    <property type="entry name" value="DinB/YfiT-like putative metalloenzymes"/>
    <property type="match status" value="1"/>
</dbReference>